<dbReference type="EMBL" id="JBHSFE010000002">
    <property type="protein sequence ID" value="MFC4606271.1"/>
    <property type="molecule type" value="Genomic_DNA"/>
</dbReference>
<proteinExistence type="predicted"/>
<dbReference type="Proteomes" id="UP001595993">
    <property type="component" value="Unassembled WGS sequence"/>
</dbReference>
<evidence type="ECO:0000313" key="2">
    <source>
        <dbReference type="Proteomes" id="UP001595993"/>
    </source>
</evidence>
<comment type="caution">
    <text evidence="1">The sequence shown here is derived from an EMBL/GenBank/DDBJ whole genome shotgun (WGS) entry which is preliminary data.</text>
</comment>
<dbReference type="RefSeq" id="WP_381190438.1">
    <property type="nucleotide sequence ID" value="NZ_JBHSFE010000002.1"/>
</dbReference>
<reference evidence="2" key="1">
    <citation type="journal article" date="2019" name="Int. J. Syst. Evol. Microbiol.">
        <title>The Global Catalogue of Microorganisms (GCM) 10K type strain sequencing project: providing services to taxonomists for standard genome sequencing and annotation.</title>
        <authorList>
            <consortium name="The Broad Institute Genomics Platform"/>
            <consortium name="The Broad Institute Genome Sequencing Center for Infectious Disease"/>
            <person name="Wu L."/>
            <person name="Ma J."/>
        </authorList>
    </citation>
    <scope>NUCLEOTIDE SEQUENCE [LARGE SCALE GENOMIC DNA]</scope>
    <source>
        <strain evidence="2">CGMCC 4.7139</strain>
    </source>
</reference>
<keyword evidence="2" id="KW-1185">Reference proteome</keyword>
<evidence type="ECO:0000313" key="1">
    <source>
        <dbReference type="EMBL" id="MFC4606271.1"/>
    </source>
</evidence>
<accession>A0ABV9G0E1</accession>
<sequence>MCPSLEEGVAPTRQRLRFEGWIAGVGTSSSVRLVLGHWARSPFGPFSDVMLEQANGRRLLLAPTAEIGDFIAGTYTFDEVQIVPVTVDVAGEVWSVTAPSLDMCFTTGRRARLGALLHAVPGSLAIRPAWSALVDVPARLLLGVRTCGSTRAGRREWYGVQDLLPISSAVASFGGNDLGPLARVEPPVHFGAGSVPRKPAVVRLTTTVGLERGASF</sequence>
<organism evidence="1 2">
    <name type="scientific">Streptomyces maoxianensis</name>
    <dbReference type="NCBI Taxonomy" id="1459942"/>
    <lineage>
        <taxon>Bacteria</taxon>
        <taxon>Bacillati</taxon>
        <taxon>Actinomycetota</taxon>
        <taxon>Actinomycetes</taxon>
        <taxon>Kitasatosporales</taxon>
        <taxon>Streptomycetaceae</taxon>
        <taxon>Streptomyces</taxon>
    </lineage>
</organism>
<gene>
    <name evidence="1" type="ORF">ACFO9E_00285</name>
</gene>
<name>A0ABV9G0E1_9ACTN</name>
<protein>
    <submittedName>
        <fullName evidence="1">Uncharacterized protein</fullName>
    </submittedName>
</protein>